<gene>
    <name evidence="3" type="ORF">D8674_005351</name>
</gene>
<comment type="caution">
    <text evidence="3">The sequence shown here is derived from an EMBL/GenBank/DDBJ whole genome shotgun (WGS) entry which is preliminary data.</text>
</comment>
<dbReference type="Proteomes" id="UP000327157">
    <property type="component" value="Chromosome 11"/>
</dbReference>
<reference evidence="3 4" key="3">
    <citation type="submission" date="2019-11" db="EMBL/GenBank/DDBJ databases">
        <title>A de novo genome assembly of a pear dwarfing rootstock.</title>
        <authorList>
            <person name="Wang F."/>
            <person name="Wang J."/>
            <person name="Li S."/>
            <person name="Zhang Y."/>
            <person name="Fang M."/>
            <person name="Ma L."/>
            <person name="Zhao Y."/>
            <person name="Jiang S."/>
        </authorList>
    </citation>
    <scope>NUCLEOTIDE SEQUENCE [LARGE SCALE GENOMIC DNA]</scope>
    <source>
        <strain evidence="3">S2</strain>
        <tissue evidence="3">Leaf</tissue>
    </source>
</reference>
<evidence type="ECO:0000259" key="2">
    <source>
        <dbReference type="Pfam" id="PF04765"/>
    </source>
</evidence>
<dbReference type="EMBL" id="SMOL01000559">
    <property type="protein sequence ID" value="KAB2605634.1"/>
    <property type="molecule type" value="Genomic_DNA"/>
</dbReference>
<dbReference type="InterPro" id="IPR006852">
    <property type="entry name" value="TOD1_MUCI70"/>
</dbReference>
<proteinExistence type="predicted"/>
<protein>
    <recommendedName>
        <fullName evidence="2">TOD1/MUCI70 glycosyltransferase-like domain-containing protein</fullName>
    </recommendedName>
</protein>
<dbReference type="OrthoDB" id="1745437at2759"/>
<reference evidence="4" key="2">
    <citation type="submission" date="2019-10" db="EMBL/GenBank/DDBJ databases">
        <title>A de novo genome assembly of a pear dwarfing rootstock.</title>
        <authorList>
            <person name="Wang F."/>
            <person name="Wang J."/>
            <person name="Li S."/>
            <person name="Zhang Y."/>
            <person name="Fang M."/>
            <person name="Ma L."/>
            <person name="Zhao Y."/>
            <person name="Jiang S."/>
        </authorList>
    </citation>
    <scope>NUCLEOTIDE SEQUENCE [LARGE SCALE GENOMIC DNA]</scope>
</reference>
<accession>A0A5N5G4Y8</accession>
<evidence type="ECO:0000313" key="4">
    <source>
        <dbReference type="Proteomes" id="UP000327157"/>
    </source>
</evidence>
<dbReference type="PANTHER" id="PTHR12956:SF61">
    <property type="entry name" value="TRNA (MET) CYTIDINE ACETYLTRANSFERASE-RELATED"/>
    <property type="match status" value="1"/>
</dbReference>
<reference evidence="3 4" key="1">
    <citation type="submission" date="2019-09" db="EMBL/GenBank/DDBJ databases">
        <authorList>
            <person name="Ou C."/>
        </authorList>
    </citation>
    <scope>NUCLEOTIDE SEQUENCE [LARGE SCALE GENOMIC DNA]</scope>
    <source>
        <strain evidence="3">S2</strain>
        <tissue evidence="3">Leaf</tissue>
    </source>
</reference>
<keyword evidence="4" id="KW-1185">Reference proteome</keyword>
<dbReference type="PANTHER" id="PTHR12956">
    <property type="entry name" value="ALKALINE CERAMIDASE-RELATED"/>
    <property type="match status" value="1"/>
</dbReference>
<name>A0A5N5G4Y8_9ROSA</name>
<dbReference type="Pfam" id="PF04765">
    <property type="entry name" value="TOD1_MUCI70"/>
    <property type="match status" value="1"/>
</dbReference>
<feature type="region of interest" description="Disordered" evidence="1">
    <location>
        <begin position="87"/>
        <end position="143"/>
    </location>
</feature>
<evidence type="ECO:0000256" key="1">
    <source>
        <dbReference type="SAM" id="MobiDB-lite"/>
    </source>
</evidence>
<organism evidence="3 4">
    <name type="scientific">Pyrus ussuriensis x Pyrus communis</name>
    <dbReference type="NCBI Taxonomy" id="2448454"/>
    <lineage>
        <taxon>Eukaryota</taxon>
        <taxon>Viridiplantae</taxon>
        <taxon>Streptophyta</taxon>
        <taxon>Embryophyta</taxon>
        <taxon>Tracheophyta</taxon>
        <taxon>Spermatophyta</taxon>
        <taxon>Magnoliopsida</taxon>
        <taxon>eudicotyledons</taxon>
        <taxon>Gunneridae</taxon>
        <taxon>Pentapetalae</taxon>
        <taxon>rosids</taxon>
        <taxon>fabids</taxon>
        <taxon>Rosales</taxon>
        <taxon>Rosaceae</taxon>
        <taxon>Amygdaloideae</taxon>
        <taxon>Maleae</taxon>
        <taxon>Pyrus</taxon>
    </lineage>
</organism>
<sequence>MSADNHKHRYTFLWHQNVNFAISRHYIGYDVLEEAEANKATGKDELSFSTVRAKIMGKVDWSMNMFLDCERHDFVLQAYHRELLEHMPPPPPPRVIIRRPPSLPQGTTFVKTRIRKKISQKPGRGDKKRHRKVAGGSRDSKTF</sequence>
<feature type="domain" description="TOD1/MUCI70 glycosyltransferase-like" evidence="2">
    <location>
        <begin position="41"/>
        <end position="80"/>
    </location>
</feature>
<dbReference type="InterPro" id="IPR048354">
    <property type="entry name" value="TOD1_MUCI70_glycTrfase_dom"/>
</dbReference>
<evidence type="ECO:0000313" key="3">
    <source>
        <dbReference type="EMBL" id="KAB2605634.1"/>
    </source>
</evidence>
<dbReference type="AlphaFoldDB" id="A0A5N5G4Y8"/>